<evidence type="ECO:0000313" key="2">
    <source>
        <dbReference type="EMBL" id="CAG6629623.1"/>
    </source>
</evidence>
<dbReference type="EMBL" id="HBUF01349232">
    <property type="protein sequence ID" value="CAG6712329.1"/>
    <property type="molecule type" value="Transcribed_RNA"/>
</dbReference>
<dbReference type="EMBL" id="HBUF01223177">
    <property type="protein sequence ID" value="CAG6670369.1"/>
    <property type="molecule type" value="Transcribed_RNA"/>
</dbReference>
<sequence length="122" mass="14655">MDIKEYAIYLLRGCLIHNLKLTDVPDIDHIEYRTRFLKLTSRDCEIFKNYFFLKCAIVNPRLDFETYLNDFLSALEVNCKSNNFEKVNFEKVNNLPILFVMVIITILFIGMMFYLLKRFCFK</sequence>
<keyword evidence="1" id="KW-0812">Transmembrane</keyword>
<dbReference type="AlphaFoldDB" id="A0A8D8VNC0"/>
<dbReference type="EMBL" id="HBUF01349231">
    <property type="protein sequence ID" value="CAG6712325.1"/>
    <property type="molecule type" value="Transcribed_RNA"/>
</dbReference>
<accession>A0A8D8VNC0</accession>
<dbReference type="EMBL" id="HBUF01622349">
    <property type="protein sequence ID" value="CAG6781309.1"/>
    <property type="molecule type" value="Transcribed_RNA"/>
</dbReference>
<keyword evidence="1" id="KW-0472">Membrane</keyword>
<feature type="transmembrane region" description="Helical" evidence="1">
    <location>
        <begin position="95"/>
        <end position="116"/>
    </location>
</feature>
<keyword evidence="1" id="KW-1133">Transmembrane helix</keyword>
<dbReference type="EMBL" id="HBUF01071309">
    <property type="protein sequence ID" value="CAG6629623.1"/>
    <property type="molecule type" value="Transcribed_RNA"/>
</dbReference>
<evidence type="ECO:0000256" key="1">
    <source>
        <dbReference type="SAM" id="Phobius"/>
    </source>
</evidence>
<name>A0A8D8VNC0_9HEMI</name>
<proteinExistence type="predicted"/>
<organism evidence="2">
    <name type="scientific">Cacopsylla melanoneura</name>
    <dbReference type="NCBI Taxonomy" id="428564"/>
    <lineage>
        <taxon>Eukaryota</taxon>
        <taxon>Metazoa</taxon>
        <taxon>Ecdysozoa</taxon>
        <taxon>Arthropoda</taxon>
        <taxon>Hexapoda</taxon>
        <taxon>Insecta</taxon>
        <taxon>Pterygota</taxon>
        <taxon>Neoptera</taxon>
        <taxon>Paraneoptera</taxon>
        <taxon>Hemiptera</taxon>
        <taxon>Sternorrhyncha</taxon>
        <taxon>Psylloidea</taxon>
        <taxon>Psyllidae</taxon>
        <taxon>Psyllinae</taxon>
        <taxon>Cacopsylla</taxon>
    </lineage>
</organism>
<reference evidence="2" key="1">
    <citation type="submission" date="2021-05" db="EMBL/GenBank/DDBJ databases">
        <authorList>
            <person name="Alioto T."/>
            <person name="Alioto T."/>
            <person name="Gomez Garrido J."/>
        </authorList>
    </citation>
    <scope>NUCLEOTIDE SEQUENCE</scope>
</reference>
<protein>
    <submittedName>
        <fullName evidence="2">Uncharacterized protein</fullName>
    </submittedName>
</protein>